<dbReference type="PROSITE" id="PS00211">
    <property type="entry name" value="ABC_TRANSPORTER_1"/>
    <property type="match status" value="1"/>
</dbReference>
<dbReference type="InterPro" id="IPR003439">
    <property type="entry name" value="ABC_transporter-like_ATP-bd"/>
</dbReference>
<evidence type="ECO:0000256" key="9">
    <source>
        <dbReference type="ARBA" id="ARBA00038850"/>
    </source>
</evidence>
<evidence type="ECO:0000256" key="7">
    <source>
        <dbReference type="ARBA" id="ARBA00022970"/>
    </source>
</evidence>
<gene>
    <name evidence="12" type="ORF">AVDCRST_MAG82-1825</name>
</gene>
<evidence type="ECO:0000259" key="11">
    <source>
        <dbReference type="PROSITE" id="PS50893"/>
    </source>
</evidence>
<dbReference type="AlphaFoldDB" id="A0A6J4PXH0"/>
<keyword evidence="8" id="KW-0472">Membrane</keyword>
<evidence type="ECO:0000256" key="2">
    <source>
        <dbReference type="ARBA" id="ARBA00005417"/>
    </source>
</evidence>
<dbReference type="GO" id="GO:0016887">
    <property type="term" value="F:ATP hydrolysis activity"/>
    <property type="evidence" value="ECO:0007669"/>
    <property type="project" value="InterPro"/>
</dbReference>
<dbReference type="CDD" id="cd03262">
    <property type="entry name" value="ABC_HisP_GlnQ"/>
    <property type="match status" value="1"/>
</dbReference>
<sequence>MVRTDTDARPIVSLREVRKFFGENEVLKGVNLDVARGEVVVIFGRSGSGKSTLLRCINVLEEPTSGSVEVDGIRYEAGPGNRQRRKTMREIRSRTGMVFQEFNLFPHLSVIENVIEAPKTVKGTPRGGAEELGMRFLEKVGVADKRDEHPIRLSGGQKQRVAIARALTMQPEVMLFDEPTSALDPELIGEVLAVMKDLAFESGTTMIVVTHEMGFAREVADRMAFMHEGSLIEEGPPAKLVGGAKDPRTRRFLEAVL</sequence>
<keyword evidence="4" id="KW-1003">Cell membrane</keyword>
<dbReference type="InterPro" id="IPR017871">
    <property type="entry name" value="ABC_transporter-like_CS"/>
</dbReference>
<dbReference type="GO" id="GO:0005524">
    <property type="term" value="F:ATP binding"/>
    <property type="evidence" value="ECO:0007669"/>
    <property type="project" value="UniProtKB-KW"/>
</dbReference>
<organism evidence="12">
    <name type="scientific">uncultured Rubrobacteraceae bacterium</name>
    <dbReference type="NCBI Taxonomy" id="349277"/>
    <lineage>
        <taxon>Bacteria</taxon>
        <taxon>Bacillati</taxon>
        <taxon>Actinomycetota</taxon>
        <taxon>Rubrobacteria</taxon>
        <taxon>Rubrobacterales</taxon>
        <taxon>Rubrobacteraceae</taxon>
        <taxon>environmental samples</taxon>
    </lineage>
</organism>
<keyword evidence="6 12" id="KW-0067">ATP-binding</keyword>
<reference evidence="12" key="1">
    <citation type="submission" date="2020-02" db="EMBL/GenBank/DDBJ databases">
        <authorList>
            <person name="Meier V. D."/>
        </authorList>
    </citation>
    <scope>NUCLEOTIDE SEQUENCE</scope>
    <source>
        <strain evidence="12">AVDCRST_MAG82</strain>
    </source>
</reference>
<dbReference type="Gene3D" id="3.40.50.300">
    <property type="entry name" value="P-loop containing nucleotide triphosphate hydrolases"/>
    <property type="match status" value="1"/>
</dbReference>
<dbReference type="GO" id="GO:0005886">
    <property type="term" value="C:plasma membrane"/>
    <property type="evidence" value="ECO:0007669"/>
    <property type="project" value="UniProtKB-SubCell"/>
</dbReference>
<dbReference type="SUPFAM" id="SSF52540">
    <property type="entry name" value="P-loop containing nucleoside triphosphate hydrolases"/>
    <property type="match status" value="1"/>
</dbReference>
<dbReference type="EC" id="7.4.2.1" evidence="9"/>
<dbReference type="EMBL" id="CADCVA010000259">
    <property type="protein sequence ID" value="CAA9427017.1"/>
    <property type="molecule type" value="Genomic_DNA"/>
</dbReference>
<evidence type="ECO:0000256" key="4">
    <source>
        <dbReference type="ARBA" id="ARBA00022475"/>
    </source>
</evidence>
<dbReference type="GO" id="GO:0015426">
    <property type="term" value="F:ATPase-coupled polar amino acid-transporter activity"/>
    <property type="evidence" value="ECO:0007669"/>
    <property type="project" value="UniProtKB-EC"/>
</dbReference>
<evidence type="ECO:0000256" key="1">
    <source>
        <dbReference type="ARBA" id="ARBA00004202"/>
    </source>
</evidence>
<evidence type="ECO:0000256" key="5">
    <source>
        <dbReference type="ARBA" id="ARBA00022741"/>
    </source>
</evidence>
<dbReference type="InterPro" id="IPR030679">
    <property type="entry name" value="ABC_ATPase_HisP-typ"/>
</dbReference>
<comment type="subcellular location">
    <subcellularLocation>
        <location evidence="1">Cell membrane</location>
        <topology evidence="1">Peripheral membrane protein</topology>
    </subcellularLocation>
</comment>
<dbReference type="InterPro" id="IPR003593">
    <property type="entry name" value="AAA+_ATPase"/>
</dbReference>
<dbReference type="Pfam" id="PF00005">
    <property type="entry name" value="ABC_tran"/>
    <property type="match status" value="1"/>
</dbReference>
<evidence type="ECO:0000256" key="6">
    <source>
        <dbReference type="ARBA" id="ARBA00022840"/>
    </source>
</evidence>
<evidence type="ECO:0000313" key="12">
    <source>
        <dbReference type="EMBL" id="CAA9427017.1"/>
    </source>
</evidence>
<dbReference type="InterPro" id="IPR050086">
    <property type="entry name" value="MetN_ABC_transporter-like"/>
</dbReference>
<comment type="catalytic activity">
    <reaction evidence="10">
        <text>a polar amino acid(out) + ATP + H2O = a polar amino acid(in) + ADP + phosphate + H(+)</text>
        <dbReference type="Rhea" id="RHEA:14673"/>
        <dbReference type="ChEBI" id="CHEBI:15377"/>
        <dbReference type="ChEBI" id="CHEBI:15378"/>
        <dbReference type="ChEBI" id="CHEBI:30616"/>
        <dbReference type="ChEBI" id="CHEBI:43474"/>
        <dbReference type="ChEBI" id="CHEBI:62031"/>
        <dbReference type="ChEBI" id="CHEBI:456216"/>
        <dbReference type="EC" id="7.4.2.1"/>
    </reaction>
    <physiologicalReaction direction="left-to-right" evidence="10">
        <dbReference type="Rhea" id="RHEA:14674"/>
    </physiologicalReaction>
</comment>
<name>A0A6J4PXH0_9ACTN</name>
<keyword evidence="7" id="KW-0029">Amino-acid transport</keyword>
<accession>A0A6J4PXH0</accession>
<keyword evidence="3" id="KW-0813">Transport</keyword>
<protein>
    <recommendedName>
        <fullName evidence="9">ABC-type polar-amino-acid transporter</fullName>
        <ecNumber evidence="9">7.4.2.1</ecNumber>
    </recommendedName>
</protein>
<dbReference type="InterPro" id="IPR027417">
    <property type="entry name" value="P-loop_NTPase"/>
</dbReference>
<dbReference type="PANTHER" id="PTHR43166:SF9">
    <property type="entry name" value="GLUTAMATE_ASPARTATE IMPORT ATP-BINDING PROTEIN GLTL"/>
    <property type="match status" value="1"/>
</dbReference>
<feature type="domain" description="ABC transporter" evidence="11">
    <location>
        <begin position="12"/>
        <end position="253"/>
    </location>
</feature>
<keyword evidence="5" id="KW-0547">Nucleotide-binding</keyword>
<evidence type="ECO:0000256" key="10">
    <source>
        <dbReference type="ARBA" id="ARBA00047624"/>
    </source>
</evidence>
<evidence type="ECO:0000256" key="3">
    <source>
        <dbReference type="ARBA" id="ARBA00022448"/>
    </source>
</evidence>
<dbReference type="PANTHER" id="PTHR43166">
    <property type="entry name" value="AMINO ACID IMPORT ATP-BINDING PROTEIN"/>
    <property type="match status" value="1"/>
</dbReference>
<dbReference type="SMART" id="SM00382">
    <property type="entry name" value="AAA"/>
    <property type="match status" value="1"/>
</dbReference>
<comment type="similarity">
    <text evidence="2">Belongs to the ABC transporter superfamily.</text>
</comment>
<evidence type="ECO:0000256" key="8">
    <source>
        <dbReference type="ARBA" id="ARBA00023136"/>
    </source>
</evidence>
<dbReference type="FunFam" id="3.40.50.300:FF:000020">
    <property type="entry name" value="Amino acid ABC transporter ATP-binding component"/>
    <property type="match status" value="1"/>
</dbReference>
<dbReference type="PIRSF" id="PIRSF039085">
    <property type="entry name" value="ABC_ATPase_HisP"/>
    <property type="match status" value="1"/>
</dbReference>
<dbReference type="PROSITE" id="PS50893">
    <property type="entry name" value="ABC_TRANSPORTER_2"/>
    <property type="match status" value="1"/>
</dbReference>
<proteinExistence type="inferred from homology"/>